<dbReference type="InterPro" id="IPR028629">
    <property type="entry name" value="Cas9"/>
</dbReference>
<keyword evidence="16" id="KW-1185">Reference proteome</keyword>
<evidence type="ECO:0000256" key="8">
    <source>
        <dbReference type="ARBA" id="ARBA00023118"/>
    </source>
</evidence>
<dbReference type="Gene3D" id="1.10.30.50">
    <property type="match status" value="1"/>
</dbReference>
<feature type="binding site" evidence="12">
    <location>
        <position position="588"/>
    </location>
    <ligand>
        <name>Mg(2+)</name>
        <dbReference type="ChEBI" id="CHEBI:18420"/>
        <label>2</label>
    </ligand>
</feature>
<keyword evidence="8 12" id="KW-0051">Antiviral defense</keyword>
<feature type="binding site" evidence="12">
    <location>
        <position position="588"/>
    </location>
    <ligand>
        <name>Mg(2+)</name>
        <dbReference type="ChEBI" id="CHEBI:18420"/>
        <label>1</label>
    </ligand>
</feature>
<evidence type="ECO:0000313" key="15">
    <source>
        <dbReference type="EMBL" id="OYP53853.1"/>
    </source>
</evidence>
<dbReference type="InterPro" id="IPR003615">
    <property type="entry name" value="HNH_nuc"/>
</dbReference>
<evidence type="ECO:0000256" key="4">
    <source>
        <dbReference type="ARBA" id="ARBA00022759"/>
    </source>
</evidence>
<keyword evidence="7 12" id="KW-0694">RNA-binding</keyword>
<feature type="active site" description="Proton acceptor for HNH nuclease domain" evidence="12">
    <location>
        <position position="671"/>
    </location>
</feature>
<feature type="active site" description="For RuvC-like nuclease domain" evidence="12">
    <location>
        <position position="8"/>
    </location>
</feature>
<comment type="subunit">
    <text evidence="11 12">Monomer. Binds crRNA and tracrRNA.</text>
</comment>
<dbReference type="InterPro" id="IPR036397">
    <property type="entry name" value="RNaseH_sf"/>
</dbReference>
<sequence length="1198" mass="139532">MEKILGIDTGTNSLGWAIVEKQDDEYKLIDRGVNIFQEGVKIEKGKELSKAAEKTSYKSTRVRYYRIKLRKIKLMKILSAYHLCPPVSQEEFSVWRHRSIYPKNELLLKWESTDEDSNKNPYYYRFKCLTKKLDLDDVEQRYLLGRALYHINQRRGFLSNRKNIGDDSGVVKTGISDLTKEMHEAGCQYLGEYFYKLYQQKAKIRNHYTDRNEHYLKEFKAICAKQELDYDLVSKLEHAIFDQRPLKSQKGLVGHCPFERKKTKCPSSHPLFEEFRMLEFINNIKIQTPHDDTLRPLNEEERKAILPKFRKSKLSFNFEDIAKELAGHNKYAFYKKPQGKPYLFNYSMDTSVSGCPITAGLKEIFGEDWLISVSEVYDKADGKSALQIMNDIWHVLFDFSDKEHIVKFGKEHLQLDEENAKKLSNIKVYSDYASLSLKAICKILPYLRRGLIYPIATFLAKLEDIIPAEIWKGGSASDQIVSDILAAIDAKDNNPADDRTTERCIKDYLMKTYHLAENEVNSLYHPSMIEVYPHVPEDKNKLGSPRISSVRNPMAMRSLFRLRHVINALLREGKIDRNTTIHIEFARELNDANKRKAISRMVKDNEKERSKAKNEIIRLYKEETDNTIEPTDNDILKYLLWEEQNHRCIYTDKQIGIVDFLGKNPKFDIEHTVPRSVGGDTTKMNLTLCDSSFNRNIKQTCLPSELSNHEEILNRIAPWKEKYENLDKQIRKKRTSATMDKEQKDKIIQDRNLLKLKRDYWYGKYQRFVMTTVPEGFSRRQGTDISLISKYARLYLKSFFNRVFTVKGIATSDFRKIWGIQDVYTKKARVNHVHHCIDAIVIACLGPSEYSKLAQYYRDEENHEWYGSSKPHIAAPWPSFVADMNTIQKELIVAHHTSDNLVKQGKRRILLKGKNVLAMGDAARASLHNETYYGAIERNGKIEYVVRKALNEEFKDSDVKNIVDDTVRNKVEDAIKQYKTLKEAIANTIWMNKEKGIAIKKVRCYAPKVTRPVDIRYQRDLSPKKYKQRYHVTNDSNYAMAIYIGHDKKGKPKNAFEMINNLDACSYFKQSNDKEIVGKSMVPLTKKDYPLAYILKKGTMVMVYEISPEELDCQETMVKRLYKIVGISSCEKSGIEYGIINMVHLQEARSSGEIIGRYGAFKKSDEFRNRIIMYHTQFKALVEGYDFDINDLGEIKMR</sequence>
<comment type="caution">
    <text evidence="15">The sequence shown here is derived from an EMBL/GenBank/DDBJ whole genome shotgun (WGS) entry which is preliminary data.</text>
</comment>
<protein>
    <recommendedName>
        <fullName evidence="12">CRISPR-associated endonuclease Cas9</fullName>
        <ecNumber evidence="12">3.1.-.-</ecNumber>
    </recommendedName>
</protein>
<feature type="domain" description="HNH Cas9-type" evidence="14">
    <location>
        <begin position="591"/>
        <end position="753"/>
    </location>
</feature>
<gene>
    <name evidence="12" type="primary">cas9</name>
    <name evidence="15" type="ORF">CIK91_11105</name>
</gene>
<evidence type="ECO:0000256" key="12">
    <source>
        <dbReference type="HAMAP-Rule" id="MF_01480"/>
    </source>
</evidence>
<dbReference type="PROSITE" id="PS51749">
    <property type="entry name" value="HNH_CAS9"/>
    <property type="match status" value="1"/>
</dbReference>
<evidence type="ECO:0000313" key="16">
    <source>
        <dbReference type="Proteomes" id="UP000216189"/>
    </source>
</evidence>
<evidence type="ECO:0000256" key="7">
    <source>
        <dbReference type="ARBA" id="ARBA00022884"/>
    </source>
</evidence>
<dbReference type="InterPro" id="IPR040619">
    <property type="entry name" value="Cas9_alpha-helical_lobe"/>
</dbReference>
<comment type="similarity">
    <text evidence="12">Belongs to the CRISPR-associated Cas9 family.</text>
</comment>
<dbReference type="Gene3D" id="3.30.420.10">
    <property type="entry name" value="Ribonuclease H-like superfamily/Ribonuclease H"/>
    <property type="match status" value="2"/>
</dbReference>
<reference evidence="15 16" key="1">
    <citation type="submission" date="2017-08" db="EMBL/GenBank/DDBJ databases">
        <title>Comparative genomics of non-oral Prevotella species.</title>
        <authorList>
            <person name="Accetto T."/>
            <person name="Nograsek B."/>
            <person name="Avgustin G."/>
        </authorList>
    </citation>
    <scope>NUCLEOTIDE SEQUENCE [LARGE SCALE GENOMIC DNA]</scope>
    <source>
        <strain evidence="15 16">TC1-1</strain>
    </source>
</reference>
<keyword evidence="4 12" id="KW-0255">Endonuclease</keyword>
<keyword evidence="3 12" id="KW-0479">Metal-binding</keyword>
<evidence type="ECO:0000256" key="3">
    <source>
        <dbReference type="ARBA" id="ARBA00022723"/>
    </source>
</evidence>
<evidence type="ECO:0000256" key="13">
    <source>
        <dbReference type="SAM" id="Coils"/>
    </source>
</evidence>
<keyword evidence="9 12" id="KW-0238">DNA-binding</keyword>
<evidence type="ECO:0000256" key="11">
    <source>
        <dbReference type="ARBA" id="ARBA00046380"/>
    </source>
</evidence>
<dbReference type="InterPro" id="IPR033114">
    <property type="entry name" value="HNH_CAS9"/>
</dbReference>
<keyword evidence="2 12" id="KW-0540">Nuclease</keyword>
<dbReference type="Proteomes" id="UP000216189">
    <property type="component" value="Unassembled WGS sequence"/>
</dbReference>
<evidence type="ECO:0000256" key="1">
    <source>
        <dbReference type="ARBA" id="ARBA00001946"/>
    </source>
</evidence>
<keyword evidence="10" id="KW-0464">Manganese</keyword>
<feature type="binding site" evidence="12">
    <location>
        <position position="835"/>
    </location>
    <ligand>
        <name>Mg(2+)</name>
        <dbReference type="ChEBI" id="CHEBI:18420"/>
        <label>2</label>
    </ligand>
</feature>
<feature type="binding site" evidence="12">
    <location>
        <position position="8"/>
    </location>
    <ligand>
        <name>Mg(2+)</name>
        <dbReference type="ChEBI" id="CHEBI:18420"/>
        <label>2</label>
    </ligand>
</feature>
<evidence type="ECO:0000256" key="9">
    <source>
        <dbReference type="ARBA" id="ARBA00023125"/>
    </source>
</evidence>
<dbReference type="InterPro" id="IPR041383">
    <property type="entry name" value="RuvC_III"/>
</dbReference>
<accession>A0ABX4EIG4</accession>
<evidence type="ECO:0000256" key="5">
    <source>
        <dbReference type="ARBA" id="ARBA00022801"/>
    </source>
</evidence>
<feature type="binding site" evidence="12">
    <location>
        <position position="8"/>
    </location>
    <ligand>
        <name>Mg(2+)</name>
        <dbReference type="ChEBI" id="CHEBI:18420"/>
        <label>1</label>
    </ligand>
</feature>
<feature type="binding site" evidence="12">
    <location>
        <position position="584"/>
    </location>
    <ligand>
        <name>Mg(2+)</name>
        <dbReference type="ChEBI" id="CHEBI:18420"/>
        <label>1</label>
    </ligand>
</feature>
<organism evidence="15 16">
    <name type="scientific">Segatella bryantii</name>
    <name type="common">Prevotella bryantii</name>
    <dbReference type="NCBI Taxonomy" id="77095"/>
    <lineage>
        <taxon>Bacteria</taxon>
        <taxon>Pseudomonadati</taxon>
        <taxon>Bacteroidota</taxon>
        <taxon>Bacteroidia</taxon>
        <taxon>Bacteroidales</taxon>
        <taxon>Prevotellaceae</taxon>
        <taxon>Segatella</taxon>
    </lineage>
</organism>
<dbReference type="EMBL" id="NPJF01000052">
    <property type="protein sequence ID" value="OYP53853.1"/>
    <property type="molecule type" value="Genomic_DNA"/>
</dbReference>
<dbReference type="NCBIfam" id="TIGR01865">
    <property type="entry name" value="cas_Csn1"/>
    <property type="match status" value="1"/>
</dbReference>
<evidence type="ECO:0000256" key="6">
    <source>
        <dbReference type="ARBA" id="ARBA00022842"/>
    </source>
</evidence>
<feature type="coiled-coil region" evidence="13">
    <location>
        <begin position="595"/>
        <end position="622"/>
    </location>
</feature>
<keyword evidence="6 12" id="KW-0460">Magnesium</keyword>
<evidence type="ECO:0000256" key="10">
    <source>
        <dbReference type="ARBA" id="ARBA00023211"/>
    </source>
</evidence>
<dbReference type="RefSeq" id="WP_094448898.1">
    <property type="nucleotide sequence ID" value="NZ_CP091802.1"/>
</dbReference>
<comment type="function">
    <text evidence="12">CRISPR (clustered regularly interspaced short palindromic repeat) is an adaptive immune system that provides protection against mobile genetic elements (viruses, transposable elements and conjugative plasmids). CRISPR clusters contain spacers, sequences complementary to antecedent mobile elements, and target invading nucleic acids. CRISPR clusters are transcribed and processed into CRISPR RNA (crRNA). In type II CRISPR systems correct processing of pre-crRNA requires a trans-encoded small RNA (tracrRNA), endogenous ribonuclease 3 (rnc) and this protein. The tracrRNA serves as a guide for ribonuclease 3-aided processing of pre-crRNA. Subsequently Cas9/crRNA/tracrRNA endonucleolytically cleaves linear or circular dsDNA target complementary to the spacer; Cas9 is inactive in the absence of the 2 guide RNAs (gRNA). Cas9 recognizes the protospacer adjacent motif (PAM) in the CRISPR repeat sequences to help distinguish self versus nonself, as targets within the bacterial CRISPR locus do not have PAMs. PAM recognition is also required for catalytic activity.</text>
</comment>
<name>A0ABX4EIG4_SEGBR</name>
<dbReference type="HAMAP" id="MF_01480">
    <property type="entry name" value="Cas9"/>
    <property type="match status" value="1"/>
</dbReference>
<comment type="domain">
    <text evidence="12">Has 2 endonuclease domains. The discontinuous RuvC-like domain cleaves the target DNA noncomplementary to crRNA while the HNH nuclease domain cleaves the target DNA complementary to crRNA.</text>
</comment>
<evidence type="ECO:0000259" key="14">
    <source>
        <dbReference type="PROSITE" id="PS51749"/>
    </source>
</evidence>
<dbReference type="EC" id="3.1.-.-" evidence="12"/>
<comment type="cofactor">
    <cofactor evidence="1 12">
        <name>Mg(2+)</name>
        <dbReference type="ChEBI" id="CHEBI:18420"/>
    </cofactor>
</comment>
<keyword evidence="13" id="KW-0175">Coiled coil</keyword>
<dbReference type="Pfam" id="PF18470">
    <property type="entry name" value="Cas9_a"/>
    <property type="match status" value="1"/>
</dbReference>
<proteinExistence type="inferred from homology"/>
<dbReference type="Pfam" id="PF18541">
    <property type="entry name" value="RuvC_III"/>
    <property type="match status" value="1"/>
</dbReference>
<dbReference type="Pfam" id="PF13395">
    <property type="entry name" value="HNH_4"/>
    <property type="match status" value="1"/>
</dbReference>
<evidence type="ECO:0000256" key="2">
    <source>
        <dbReference type="ARBA" id="ARBA00022722"/>
    </source>
</evidence>
<keyword evidence="5 12" id="KW-0378">Hydrolase</keyword>